<evidence type="ECO:0000259" key="8">
    <source>
        <dbReference type="Pfam" id="PF17768"/>
    </source>
</evidence>
<dbReference type="Pfam" id="PF17768">
    <property type="entry name" value="RecJ_OB"/>
    <property type="match status" value="1"/>
</dbReference>
<feature type="domain" description="RecJ OB" evidence="8">
    <location>
        <begin position="465"/>
        <end position="573"/>
    </location>
</feature>
<keyword evidence="10" id="KW-1185">Reference proteome</keyword>
<evidence type="ECO:0000313" key="9">
    <source>
        <dbReference type="EMBL" id="QDS87025.1"/>
    </source>
</evidence>
<feature type="domain" description="DHHA1" evidence="7">
    <location>
        <begin position="358"/>
        <end position="452"/>
    </location>
</feature>
<dbReference type="InterPro" id="IPR003156">
    <property type="entry name" value="DHHA1_dom"/>
</dbReference>
<dbReference type="OrthoDB" id="9809852at2"/>
<dbReference type="EMBL" id="CP036261">
    <property type="protein sequence ID" value="QDS87025.1"/>
    <property type="molecule type" value="Genomic_DNA"/>
</dbReference>
<evidence type="ECO:0000256" key="2">
    <source>
        <dbReference type="ARBA" id="ARBA00019841"/>
    </source>
</evidence>
<dbReference type="GO" id="GO:0008409">
    <property type="term" value="F:5'-3' exonuclease activity"/>
    <property type="evidence" value="ECO:0007669"/>
    <property type="project" value="InterPro"/>
</dbReference>
<organism evidence="9 10">
    <name type="scientific">Rosistilla ulvae</name>
    <dbReference type="NCBI Taxonomy" id="1930277"/>
    <lineage>
        <taxon>Bacteria</taxon>
        <taxon>Pseudomonadati</taxon>
        <taxon>Planctomycetota</taxon>
        <taxon>Planctomycetia</taxon>
        <taxon>Pirellulales</taxon>
        <taxon>Pirellulaceae</taxon>
        <taxon>Rosistilla</taxon>
    </lineage>
</organism>
<sequence>MAKRWRLLPHDMGRVEHLMRQSRLPAVVAQVLLRRGVYQSEDVQRFLESRLTMLRDPEDLPGVPAAADQIHQAIIDRKAVVIYGDYDADGITGTSILFNGLRLLGADVSYFVPNRLEDGYGLSCDALRKLASREKQVVISVDCGIASPVEADLCKELGLDLIVTDHHQFGDRLPDATLVHPRLPGTNYPFPGLCGAGVAFKLAWSVCQRASGAKKVTERLRSYLMQSLALAAIGTVADVVPMLDENRILVHHGLRSLLANPSIGIRELLKVTKLDQKSALSSEDVAFMLAPRLNATGRLGQAQLGVELLTTDNPVRAAALAEYIDGLNGSRQTLERSVYLAADKQAKSDFDPEQDPALVLGGVDWHKGVIGVVAGRIAEKYGRPTIILSLDGTASKPAVGSARSGGMVDLHAMLGQCEEHLITYGGHAAAAGVSLNESTLSQFREAFCEAVSQNVPSDYEAEISIDAEASFSQWNLETVKQIEMLEPFGDSNPRPIFCATGVTLKDPARRMGGGDRHLTVSLLHHASAMRAVAFGAGQWCDELNELEGAIDVAYRPVINEFRGYRKVEIQIVDWRPSGQHASA</sequence>
<dbReference type="Pfam" id="PF02272">
    <property type="entry name" value="DHHA1"/>
    <property type="match status" value="1"/>
</dbReference>
<keyword evidence="3" id="KW-0540">Nuclease</keyword>
<dbReference type="KEGG" id="ruv:EC9_12010"/>
<gene>
    <name evidence="9" type="primary">recJ</name>
    <name evidence="9" type="ORF">EC9_12010</name>
</gene>
<dbReference type="InterPro" id="IPR001667">
    <property type="entry name" value="DDH_dom"/>
</dbReference>
<feature type="domain" description="DDH" evidence="6">
    <location>
        <begin position="80"/>
        <end position="217"/>
    </location>
</feature>
<protein>
    <recommendedName>
        <fullName evidence="2">Single-stranded-DNA-specific exonuclease RecJ</fullName>
    </recommendedName>
</protein>
<accession>A0A517LWM4</accession>
<dbReference type="InterPro" id="IPR051673">
    <property type="entry name" value="SSDNA_exonuclease_RecJ"/>
</dbReference>
<dbReference type="PANTHER" id="PTHR30255">
    <property type="entry name" value="SINGLE-STRANDED-DNA-SPECIFIC EXONUCLEASE RECJ"/>
    <property type="match status" value="1"/>
</dbReference>
<evidence type="ECO:0000256" key="5">
    <source>
        <dbReference type="ARBA" id="ARBA00022839"/>
    </source>
</evidence>
<dbReference type="SUPFAM" id="SSF64182">
    <property type="entry name" value="DHH phosphoesterases"/>
    <property type="match status" value="1"/>
</dbReference>
<reference evidence="9 10" key="1">
    <citation type="submission" date="2019-02" db="EMBL/GenBank/DDBJ databases">
        <title>Deep-cultivation of Planctomycetes and their phenomic and genomic characterization uncovers novel biology.</title>
        <authorList>
            <person name="Wiegand S."/>
            <person name="Jogler M."/>
            <person name="Boedeker C."/>
            <person name="Pinto D."/>
            <person name="Vollmers J."/>
            <person name="Rivas-Marin E."/>
            <person name="Kohn T."/>
            <person name="Peeters S.H."/>
            <person name="Heuer A."/>
            <person name="Rast P."/>
            <person name="Oberbeckmann S."/>
            <person name="Bunk B."/>
            <person name="Jeske O."/>
            <person name="Meyerdierks A."/>
            <person name="Storesund J.E."/>
            <person name="Kallscheuer N."/>
            <person name="Luecker S."/>
            <person name="Lage O.M."/>
            <person name="Pohl T."/>
            <person name="Merkel B.J."/>
            <person name="Hornburger P."/>
            <person name="Mueller R.-W."/>
            <person name="Bruemmer F."/>
            <person name="Labrenz M."/>
            <person name="Spormann A.M."/>
            <person name="Op den Camp H."/>
            <person name="Overmann J."/>
            <person name="Amann R."/>
            <person name="Jetten M.S.M."/>
            <person name="Mascher T."/>
            <person name="Medema M.H."/>
            <person name="Devos D.P."/>
            <person name="Kaster A.-K."/>
            <person name="Ovreas L."/>
            <person name="Rohde M."/>
            <person name="Galperin M.Y."/>
            <person name="Jogler C."/>
        </authorList>
    </citation>
    <scope>NUCLEOTIDE SEQUENCE [LARGE SCALE GENOMIC DNA]</scope>
    <source>
        <strain evidence="9 10">EC9</strain>
    </source>
</reference>
<proteinExistence type="inferred from homology"/>
<evidence type="ECO:0000256" key="3">
    <source>
        <dbReference type="ARBA" id="ARBA00022722"/>
    </source>
</evidence>
<keyword evidence="4 9" id="KW-0378">Hydrolase</keyword>
<dbReference type="InterPro" id="IPR038763">
    <property type="entry name" value="DHH_sf"/>
</dbReference>
<dbReference type="Gene3D" id="3.10.310.30">
    <property type="match status" value="1"/>
</dbReference>
<dbReference type="InterPro" id="IPR004610">
    <property type="entry name" value="RecJ"/>
</dbReference>
<dbReference type="NCBIfam" id="TIGR00644">
    <property type="entry name" value="recJ"/>
    <property type="match status" value="1"/>
</dbReference>
<dbReference type="Pfam" id="PF01368">
    <property type="entry name" value="DHH"/>
    <property type="match status" value="1"/>
</dbReference>
<dbReference type="Proteomes" id="UP000319557">
    <property type="component" value="Chromosome"/>
</dbReference>
<keyword evidence="5 9" id="KW-0269">Exonuclease</keyword>
<dbReference type="InterPro" id="IPR041122">
    <property type="entry name" value="RecJ_OB"/>
</dbReference>
<dbReference type="GO" id="GO:0006281">
    <property type="term" value="P:DNA repair"/>
    <property type="evidence" value="ECO:0007669"/>
    <property type="project" value="InterPro"/>
</dbReference>
<evidence type="ECO:0000259" key="6">
    <source>
        <dbReference type="Pfam" id="PF01368"/>
    </source>
</evidence>
<dbReference type="GO" id="GO:0003676">
    <property type="term" value="F:nucleic acid binding"/>
    <property type="evidence" value="ECO:0007669"/>
    <property type="project" value="InterPro"/>
</dbReference>
<evidence type="ECO:0000259" key="7">
    <source>
        <dbReference type="Pfam" id="PF02272"/>
    </source>
</evidence>
<evidence type="ECO:0000313" key="10">
    <source>
        <dbReference type="Proteomes" id="UP000319557"/>
    </source>
</evidence>
<dbReference type="AlphaFoldDB" id="A0A517LWM4"/>
<evidence type="ECO:0000256" key="4">
    <source>
        <dbReference type="ARBA" id="ARBA00022801"/>
    </source>
</evidence>
<dbReference type="GO" id="GO:0006310">
    <property type="term" value="P:DNA recombination"/>
    <property type="evidence" value="ECO:0007669"/>
    <property type="project" value="InterPro"/>
</dbReference>
<dbReference type="Gene3D" id="3.90.1640.30">
    <property type="match status" value="1"/>
</dbReference>
<name>A0A517LWM4_9BACT</name>
<dbReference type="PANTHER" id="PTHR30255:SF2">
    <property type="entry name" value="SINGLE-STRANDED-DNA-SPECIFIC EXONUCLEASE RECJ"/>
    <property type="match status" value="1"/>
</dbReference>
<comment type="similarity">
    <text evidence="1">Belongs to the RecJ family.</text>
</comment>
<evidence type="ECO:0000256" key="1">
    <source>
        <dbReference type="ARBA" id="ARBA00005915"/>
    </source>
</evidence>